<protein>
    <submittedName>
        <fullName evidence="2">Uncharacterized protein</fullName>
    </submittedName>
</protein>
<name>A0AAD5E4G6_UMBRA</name>
<reference evidence="2" key="1">
    <citation type="submission" date="2021-06" db="EMBL/GenBank/DDBJ databases">
        <authorList>
            <consortium name="DOE Joint Genome Institute"/>
            <person name="Mondo S.J."/>
            <person name="Amses K.R."/>
            <person name="Simmons D.R."/>
            <person name="Longcore J.E."/>
            <person name="Seto K."/>
            <person name="Alves G.H."/>
            <person name="Bonds A.E."/>
            <person name="Quandt C.A."/>
            <person name="Davis W.J."/>
            <person name="Chang Y."/>
            <person name="Letcher P.M."/>
            <person name="Powell M.J."/>
            <person name="Kuo A."/>
            <person name="Labutti K."/>
            <person name="Pangilinan J."/>
            <person name="Andreopoulos W."/>
            <person name="Tritt A."/>
            <person name="Riley R."/>
            <person name="Hundley H."/>
            <person name="Johnson J."/>
            <person name="Lipzen A."/>
            <person name="Barry K."/>
            <person name="Berbee M.L."/>
            <person name="Buchler N.E."/>
            <person name="Grigoriev I.V."/>
            <person name="Spatafora J.W."/>
            <person name="Stajich J.E."/>
            <person name="James T.Y."/>
        </authorList>
    </citation>
    <scope>NUCLEOTIDE SEQUENCE</scope>
    <source>
        <strain evidence="2">AG</strain>
    </source>
</reference>
<dbReference type="RefSeq" id="XP_051441503.1">
    <property type="nucleotide sequence ID" value="XM_051584681.1"/>
</dbReference>
<dbReference type="Proteomes" id="UP001206595">
    <property type="component" value="Unassembled WGS sequence"/>
</dbReference>
<organism evidence="2 3">
    <name type="scientific">Umbelopsis ramanniana AG</name>
    <dbReference type="NCBI Taxonomy" id="1314678"/>
    <lineage>
        <taxon>Eukaryota</taxon>
        <taxon>Fungi</taxon>
        <taxon>Fungi incertae sedis</taxon>
        <taxon>Mucoromycota</taxon>
        <taxon>Mucoromycotina</taxon>
        <taxon>Umbelopsidomycetes</taxon>
        <taxon>Umbelopsidales</taxon>
        <taxon>Umbelopsidaceae</taxon>
        <taxon>Umbelopsis</taxon>
    </lineage>
</organism>
<comment type="caution">
    <text evidence="2">The sequence shown here is derived from an EMBL/GenBank/DDBJ whole genome shotgun (WGS) entry which is preliminary data.</text>
</comment>
<keyword evidence="3" id="KW-1185">Reference proteome</keyword>
<reference evidence="2" key="2">
    <citation type="journal article" date="2022" name="Proc. Natl. Acad. Sci. U.S.A.">
        <title>Diploid-dominant life cycles characterize the early evolution of Fungi.</title>
        <authorList>
            <person name="Amses K.R."/>
            <person name="Simmons D.R."/>
            <person name="Longcore J.E."/>
            <person name="Mondo S.J."/>
            <person name="Seto K."/>
            <person name="Jeronimo G.H."/>
            <person name="Bonds A.E."/>
            <person name="Quandt C.A."/>
            <person name="Davis W.J."/>
            <person name="Chang Y."/>
            <person name="Federici B.A."/>
            <person name="Kuo A."/>
            <person name="LaButti K."/>
            <person name="Pangilinan J."/>
            <person name="Andreopoulos W."/>
            <person name="Tritt A."/>
            <person name="Riley R."/>
            <person name="Hundley H."/>
            <person name="Johnson J."/>
            <person name="Lipzen A."/>
            <person name="Barry K."/>
            <person name="Lang B.F."/>
            <person name="Cuomo C.A."/>
            <person name="Buchler N.E."/>
            <person name="Grigoriev I.V."/>
            <person name="Spatafora J.W."/>
            <person name="Stajich J.E."/>
            <person name="James T.Y."/>
        </authorList>
    </citation>
    <scope>NUCLEOTIDE SEQUENCE</scope>
    <source>
        <strain evidence="2">AG</strain>
    </source>
</reference>
<proteinExistence type="predicted"/>
<gene>
    <name evidence="2" type="ORF">K450DRAFT_201942</name>
</gene>
<dbReference type="GeneID" id="75910031"/>
<feature type="region of interest" description="Disordered" evidence="1">
    <location>
        <begin position="84"/>
        <end position="110"/>
    </location>
</feature>
<evidence type="ECO:0000256" key="1">
    <source>
        <dbReference type="SAM" id="MobiDB-lite"/>
    </source>
</evidence>
<evidence type="ECO:0000313" key="2">
    <source>
        <dbReference type="EMBL" id="KAI8576499.1"/>
    </source>
</evidence>
<dbReference type="EMBL" id="MU620954">
    <property type="protein sequence ID" value="KAI8576499.1"/>
    <property type="molecule type" value="Genomic_DNA"/>
</dbReference>
<sequence length="476" mass="52832">MRIEITKCSGTAAGIKSCNKTSISKIKSKSNAGKLRLQPLLLVLNYFDNNDNISSSAGSTIQQRTTDEILPQEQEQGRQVISSNNASGTELLDNNDTISSSSGSAIRKQPNDEKLSLEGIVFSLPDSDHLIVNGFNLSYAFHQLQQSVSAKWKHSLEEHVHLALASTSVLWLTRNRYPQDVSAFISYANWNAAVDSVEEMYGIKRQPIPLVVTSSLISIVDDLLNEKINREQANVRMISLSLEPNAHKFAKALGLLLQKLPNQPLEEDFGEAELCTRFVDPFLCGLFDSPDHNVYLRWTNESTLEAKSANGSNERPDICITKSLGVRWTTNLGYGEAKSAARDQDNYLICWDLLKVTIFCKEALDSQQMEGMLGMQIIGRTIKFYLLVLPASGLYGLIDLAVIKLPDSLQNLTSFVTEVANVLKVLDAFDRVCVPASDAPTIMSRCTPTVSMAKLAQLFTSSRNRKKRCHVKLRNN</sequence>
<dbReference type="AlphaFoldDB" id="A0AAD5E4G6"/>
<evidence type="ECO:0000313" key="3">
    <source>
        <dbReference type="Proteomes" id="UP001206595"/>
    </source>
</evidence>
<accession>A0AAD5E4G6</accession>
<feature type="compositionally biased region" description="Polar residues" evidence="1">
    <location>
        <begin position="84"/>
        <end position="104"/>
    </location>
</feature>